<dbReference type="EMBL" id="NBYY01000013">
    <property type="protein sequence ID" value="PCS22827.1"/>
    <property type="molecule type" value="Genomic_DNA"/>
</dbReference>
<accession>A0A2A5T3U0</accession>
<sequence length="47" mass="5528">MKLGLPRACLKRMVTLKKEVNAMELMMGTRQEELTPWCYHQLYISNA</sequence>
<protein>
    <submittedName>
        <fullName evidence="1">Uncharacterized protein</fullName>
    </submittedName>
</protein>
<dbReference type="AlphaFoldDB" id="A0A2A5T3U0"/>
<name>A0A2A5T3U0_9GAMM</name>
<keyword evidence="2" id="KW-1185">Reference proteome</keyword>
<dbReference type="Proteomes" id="UP000219020">
    <property type="component" value="Unassembled WGS sequence"/>
</dbReference>
<proteinExistence type="predicted"/>
<comment type="caution">
    <text evidence="1">The sequence shown here is derived from an EMBL/GenBank/DDBJ whole genome shotgun (WGS) entry which is preliminary data.</text>
</comment>
<gene>
    <name evidence="1" type="ORF">BTN49_1378</name>
</gene>
<reference evidence="2" key="1">
    <citation type="submission" date="2017-04" db="EMBL/GenBank/DDBJ databases">
        <title>Genome evolution of the luminous symbionts of deep sea anglerfish.</title>
        <authorList>
            <person name="Hendry T.A."/>
        </authorList>
    </citation>
    <scope>NUCLEOTIDE SEQUENCE [LARGE SCALE GENOMIC DNA]</scope>
</reference>
<organism evidence="1 2">
    <name type="scientific">Candidatus Enterovibrio escicola</name>
    <dbReference type="NCBI Taxonomy" id="1927127"/>
    <lineage>
        <taxon>Bacteria</taxon>
        <taxon>Pseudomonadati</taxon>
        <taxon>Pseudomonadota</taxon>
        <taxon>Gammaproteobacteria</taxon>
        <taxon>Vibrionales</taxon>
        <taxon>Vibrionaceae</taxon>
        <taxon>Enterovibrio</taxon>
    </lineage>
</organism>
<evidence type="ECO:0000313" key="2">
    <source>
        <dbReference type="Proteomes" id="UP000219020"/>
    </source>
</evidence>
<evidence type="ECO:0000313" key="1">
    <source>
        <dbReference type="EMBL" id="PCS22827.1"/>
    </source>
</evidence>